<reference evidence="2 3" key="1">
    <citation type="submission" date="2015-07" db="EMBL/GenBank/DDBJ databases">
        <authorList>
            <person name="Ju K.-S."/>
            <person name="Doroghazi J.R."/>
            <person name="Metcalf W.W."/>
        </authorList>
    </citation>
    <scope>NUCLEOTIDE SEQUENCE [LARGE SCALE GENOMIC DNA]</scope>
    <source>
        <strain evidence="2 3">NRRL B-3589</strain>
    </source>
</reference>
<keyword evidence="1" id="KW-0472">Membrane</keyword>
<evidence type="ECO:0008006" key="4">
    <source>
        <dbReference type="Google" id="ProtNLM"/>
    </source>
</evidence>
<keyword evidence="1" id="KW-0812">Transmembrane</keyword>
<accession>A0ABR5IYJ1</accession>
<proteinExistence type="predicted"/>
<keyword evidence="1" id="KW-1133">Transmembrane helix</keyword>
<protein>
    <recommendedName>
        <fullName evidence="4">DUF4229 domain-containing protein</fullName>
    </recommendedName>
</protein>
<dbReference type="RefSeq" id="WP_030891228.1">
    <property type="nucleotide sequence ID" value="NZ_JBIRHZ010000020.1"/>
</dbReference>
<dbReference type="Proteomes" id="UP000037020">
    <property type="component" value="Unassembled WGS sequence"/>
</dbReference>
<keyword evidence="3" id="KW-1185">Reference proteome</keyword>
<gene>
    <name evidence="2" type="ORF">ADK38_33605</name>
</gene>
<feature type="transmembrane region" description="Helical" evidence="1">
    <location>
        <begin position="32"/>
        <end position="53"/>
    </location>
</feature>
<organism evidence="2 3">
    <name type="scientific">Streptomyces varsoviensis</name>
    <dbReference type="NCBI Taxonomy" id="67373"/>
    <lineage>
        <taxon>Bacteria</taxon>
        <taxon>Bacillati</taxon>
        <taxon>Actinomycetota</taxon>
        <taxon>Actinomycetes</taxon>
        <taxon>Kitasatosporales</taxon>
        <taxon>Streptomycetaceae</taxon>
        <taxon>Streptomyces</taxon>
    </lineage>
</organism>
<evidence type="ECO:0000256" key="1">
    <source>
        <dbReference type="SAM" id="Phobius"/>
    </source>
</evidence>
<name>A0ABR5IYJ1_9ACTN</name>
<sequence>MSAASHTPPRALILAAPAGTYVMIRLVPENGWGPAALVGALLLALILWGPALLRAGAKSLAVRNATKKAAKATKKEGEK</sequence>
<evidence type="ECO:0000313" key="2">
    <source>
        <dbReference type="EMBL" id="KOG85991.1"/>
    </source>
</evidence>
<evidence type="ECO:0000313" key="3">
    <source>
        <dbReference type="Proteomes" id="UP000037020"/>
    </source>
</evidence>
<dbReference type="EMBL" id="LGUT01003091">
    <property type="protein sequence ID" value="KOG85991.1"/>
    <property type="molecule type" value="Genomic_DNA"/>
</dbReference>
<comment type="caution">
    <text evidence="2">The sequence shown here is derived from an EMBL/GenBank/DDBJ whole genome shotgun (WGS) entry which is preliminary data.</text>
</comment>